<dbReference type="GO" id="GO:0061617">
    <property type="term" value="C:MICOS complex"/>
    <property type="evidence" value="ECO:0007669"/>
    <property type="project" value="UniProtKB-UniRule"/>
</dbReference>
<evidence type="ECO:0000256" key="2">
    <source>
        <dbReference type="ARBA" id="ARBA00004370"/>
    </source>
</evidence>
<comment type="subunit">
    <text evidence="11">Component of the mitochondrial contact site and cristae organizing system (MICOS) complex.</text>
</comment>
<evidence type="ECO:0000256" key="4">
    <source>
        <dbReference type="ARBA" id="ARBA00018170"/>
    </source>
</evidence>
<name>A0A8E2ESM2_9PEZI</name>
<evidence type="ECO:0000256" key="1">
    <source>
        <dbReference type="ARBA" id="ARBA00002689"/>
    </source>
</evidence>
<dbReference type="InterPro" id="IPR031463">
    <property type="entry name" value="Mic12"/>
</dbReference>
<evidence type="ECO:0000256" key="3">
    <source>
        <dbReference type="ARBA" id="ARBA00009188"/>
    </source>
</evidence>
<keyword evidence="7 11" id="KW-0496">Mitochondrion</keyword>
<evidence type="ECO:0000256" key="8">
    <source>
        <dbReference type="ARBA" id="ARBA00023136"/>
    </source>
</evidence>
<keyword evidence="5" id="KW-0812">Transmembrane</keyword>
<dbReference type="GO" id="GO:0042407">
    <property type="term" value="P:cristae formation"/>
    <property type="evidence" value="ECO:0007669"/>
    <property type="project" value="InterPro"/>
</dbReference>
<keyword evidence="11" id="KW-0999">Mitochondrion inner membrane</keyword>
<protein>
    <recommendedName>
        <fullName evidence="4 11">MICOS complex subunit MIC12</fullName>
    </recommendedName>
    <alternativeName>
        <fullName evidence="10 11">Altered inheritance of mitochondria protein 5, mitochondrial</fullName>
    </alternativeName>
    <alternativeName>
        <fullName evidence="9 11">Found in mitochondrial proteome protein 51</fullName>
    </alternativeName>
</protein>
<evidence type="ECO:0000256" key="11">
    <source>
        <dbReference type="RuleBase" id="RU363010"/>
    </source>
</evidence>
<sequence length="113" mass="12679">MGFTTGFIGGLTLTSATLYLTMSLHTRNRVQQAALLRQQSLVLTNIMEPRPEPPPPTARIARAGMVETAKDRWNGEVEGLVRRVQGFDWRKAREDLEDKMKGAWTNVREGGKP</sequence>
<evidence type="ECO:0000313" key="12">
    <source>
        <dbReference type="EMBL" id="OCL03613.1"/>
    </source>
</evidence>
<evidence type="ECO:0000256" key="9">
    <source>
        <dbReference type="ARBA" id="ARBA00032159"/>
    </source>
</evidence>
<keyword evidence="8" id="KW-0472">Membrane</keyword>
<evidence type="ECO:0000256" key="7">
    <source>
        <dbReference type="ARBA" id="ARBA00023128"/>
    </source>
</evidence>
<accession>A0A8E2ESM2</accession>
<keyword evidence="13" id="KW-1185">Reference proteome</keyword>
<dbReference type="GO" id="GO:0044284">
    <property type="term" value="C:mitochondrial crista junction"/>
    <property type="evidence" value="ECO:0007669"/>
    <property type="project" value="InterPro"/>
</dbReference>
<evidence type="ECO:0000256" key="10">
    <source>
        <dbReference type="ARBA" id="ARBA00032985"/>
    </source>
</evidence>
<dbReference type="AlphaFoldDB" id="A0A8E2ESM2"/>
<comment type="subcellular location">
    <subcellularLocation>
        <location evidence="2">Membrane</location>
    </subcellularLocation>
    <subcellularLocation>
        <location evidence="11">Mitochondrion inner membrane</location>
        <topology evidence="11">Single-pass membrane protein</topology>
    </subcellularLocation>
</comment>
<evidence type="ECO:0000256" key="5">
    <source>
        <dbReference type="ARBA" id="ARBA00022692"/>
    </source>
</evidence>
<evidence type="ECO:0000313" key="13">
    <source>
        <dbReference type="Proteomes" id="UP000250140"/>
    </source>
</evidence>
<dbReference type="Proteomes" id="UP000250140">
    <property type="component" value="Unassembled WGS sequence"/>
</dbReference>
<comment type="similarity">
    <text evidence="3 11">Belongs to the MICOS complex subunit Mic12 family.</text>
</comment>
<dbReference type="OrthoDB" id="4037694at2759"/>
<keyword evidence="6" id="KW-1133">Transmembrane helix</keyword>
<dbReference type="Pfam" id="PF17050">
    <property type="entry name" value="AIM5"/>
    <property type="match status" value="1"/>
</dbReference>
<proteinExistence type="inferred from homology"/>
<comment type="function">
    <text evidence="1 11">Component of the MICOS complex, a large protein complex of the mitochondrial inner membrane that plays crucial roles in the maintenance of crista junctions, inner membrane architecture, and formation of contact sites to the outer membrane.</text>
</comment>
<reference evidence="12 13" key="1">
    <citation type="journal article" date="2016" name="Nat. Commun.">
        <title>Ectomycorrhizal ecology is imprinted in the genome of the dominant symbiotic fungus Cenococcum geophilum.</title>
        <authorList>
            <consortium name="DOE Joint Genome Institute"/>
            <person name="Peter M."/>
            <person name="Kohler A."/>
            <person name="Ohm R.A."/>
            <person name="Kuo A."/>
            <person name="Krutzmann J."/>
            <person name="Morin E."/>
            <person name="Arend M."/>
            <person name="Barry K.W."/>
            <person name="Binder M."/>
            <person name="Choi C."/>
            <person name="Clum A."/>
            <person name="Copeland A."/>
            <person name="Grisel N."/>
            <person name="Haridas S."/>
            <person name="Kipfer T."/>
            <person name="LaButti K."/>
            <person name="Lindquist E."/>
            <person name="Lipzen A."/>
            <person name="Maire R."/>
            <person name="Meier B."/>
            <person name="Mihaltcheva S."/>
            <person name="Molinier V."/>
            <person name="Murat C."/>
            <person name="Poggeler S."/>
            <person name="Quandt C.A."/>
            <person name="Sperisen C."/>
            <person name="Tritt A."/>
            <person name="Tisserant E."/>
            <person name="Crous P.W."/>
            <person name="Henrissat B."/>
            <person name="Nehls U."/>
            <person name="Egli S."/>
            <person name="Spatafora J.W."/>
            <person name="Grigoriev I.V."/>
            <person name="Martin F.M."/>
        </authorList>
    </citation>
    <scope>NUCLEOTIDE SEQUENCE [LARGE SCALE GENOMIC DNA]</scope>
    <source>
        <strain evidence="12 13">CBS 207.34</strain>
    </source>
</reference>
<gene>
    <name evidence="12" type="ORF">AOQ84DRAFT_392158</name>
</gene>
<organism evidence="12 13">
    <name type="scientific">Glonium stellatum</name>
    <dbReference type="NCBI Taxonomy" id="574774"/>
    <lineage>
        <taxon>Eukaryota</taxon>
        <taxon>Fungi</taxon>
        <taxon>Dikarya</taxon>
        <taxon>Ascomycota</taxon>
        <taxon>Pezizomycotina</taxon>
        <taxon>Dothideomycetes</taxon>
        <taxon>Pleosporomycetidae</taxon>
        <taxon>Gloniales</taxon>
        <taxon>Gloniaceae</taxon>
        <taxon>Glonium</taxon>
    </lineage>
</organism>
<dbReference type="EMBL" id="KV750705">
    <property type="protein sequence ID" value="OCL03613.1"/>
    <property type="molecule type" value="Genomic_DNA"/>
</dbReference>
<evidence type="ECO:0000256" key="6">
    <source>
        <dbReference type="ARBA" id="ARBA00022989"/>
    </source>
</evidence>